<dbReference type="GO" id="GO:0002939">
    <property type="term" value="P:tRNA N1-guanine methylation"/>
    <property type="evidence" value="ECO:0007669"/>
    <property type="project" value="TreeGrafter"/>
</dbReference>
<evidence type="ECO:0000259" key="19">
    <source>
        <dbReference type="Pfam" id="PF01746"/>
    </source>
</evidence>
<comment type="caution">
    <text evidence="20">The sequence shown here is derived from an EMBL/GenBank/DDBJ whole genome shotgun (WGS) entry which is preliminary data.</text>
</comment>
<evidence type="ECO:0000256" key="12">
    <source>
        <dbReference type="ARBA" id="ARBA00029736"/>
    </source>
</evidence>
<evidence type="ECO:0000256" key="5">
    <source>
        <dbReference type="ARBA" id="ARBA00012807"/>
    </source>
</evidence>
<sequence length="276" mass="29913">MRVEVVTLFPELIEQATSHSIVGRAQASGSLELHCINPRDFTSDRHRTVDDYPFGGGAGMVMKPEPVVAAIEAATGGDPTIPVLLTAPDGEPFTQALAQELASLPRLVFVCGHYEGIDERVRDGWITRAVSIGDYVLTGGELAALVMLDATVRLLPGVLGNESSAHEESFEGGVLEYPHYTRPAVFRERGIPEVLTSGHHANVAKWRRTQALVRTRARRPDLWEKLLPLSKADQKLLAAHDAQQAQDEATASNNEATASARAEQSVRVDEPVSNPV</sequence>
<dbReference type="FunFam" id="3.40.1280.10:FF:000001">
    <property type="entry name" value="tRNA (guanine-N(1)-)-methyltransferase"/>
    <property type="match status" value="1"/>
</dbReference>
<keyword evidence="21" id="KW-1185">Reference proteome</keyword>
<comment type="similarity">
    <text evidence="3 15 17">Belongs to the RNA methyltransferase TrmD family.</text>
</comment>
<dbReference type="PANTHER" id="PTHR46417:SF1">
    <property type="entry name" value="TRNA (GUANINE-N(1)-)-METHYLTRANSFERASE"/>
    <property type="match status" value="1"/>
</dbReference>
<evidence type="ECO:0000256" key="7">
    <source>
        <dbReference type="ARBA" id="ARBA00022490"/>
    </source>
</evidence>
<protein>
    <recommendedName>
        <fullName evidence="6 15">tRNA (guanine-N(1)-)-methyltransferase</fullName>
        <ecNumber evidence="5 15">2.1.1.228</ecNumber>
    </recommendedName>
    <alternativeName>
        <fullName evidence="12 15">M1G-methyltransferase</fullName>
    </alternativeName>
    <alternativeName>
        <fullName evidence="13 15">tRNA [GM37] methyltransferase</fullName>
    </alternativeName>
</protein>
<dbReference type="InterPro" id="IPR029028">
    <property type="entry name" value="Alpha/beta_knot_MTases"/>
</dbReference>
<comment type="catalytic activity">
    <reaction evidence="14 15 17">
        <text>guanosine(37) in tRNA + S-adenosyl-L-methionine = N(1)-methylguanosine(37) in tRNA + S-adenosyl-L-homocysteine + H(+)</text>
        <dbReference type="Rhea" id="RHEA:36899"/>
        <dbReference type="Rhea" id="RHEA-COMP:10145"/>
        <dbReference type="Rhea" id="RHEA-COMP:10147"/>
        <dbReference type="ChEBI" id="CHEBI:15378"/>
        <dbReference type="ChEBI" id="CHEBI:57856"/>
        <dbReference type="ChEBI" id="CHEBI:59789"/>
        <dbReference type="ChEBI" id="CHEBI:73542"/>
        <dbReference type="ChEBI" id="CHEBI:74269"/>
        <dbReference type="EC" id="2.1.1.228"/>
    </reaction>
</comment>
<evidence type="ECO:0000256" key="4">
    <source>
        <dbReference type="ARBA" id="ARBA00011738"/>
    </source>
</evidence>
<evidence type="ECO:0000256" key="13">
    <source>
        <dbReference type="ARBA" id="ARBA00033392"/>
    </source>
</evidence>
<feature type="region of interest" description="Disordered" evidence="18">
    <location>
        <begin position="237"/>
        <end position="276"/>
    </location>
</feature>
<evidence type="ECO:0000256" key="16">
    <source>
        <dbReference type="PIRSR" id="PIRSR000386-1"/>
    </source>
</evidence>
<evidence type="ECO:0000256" key="17">
    <source>
        <dbReference type="RuleBase" id="RU003464"/>
    </source>
</evidence>
<proteinExistence type="inferred from homology"/>
<evidence type="ECO:0000313" key="21">
    <source>
        <dbReference type="Proteomes" id="UP000520814"/>
    </source>
</evidence>
<evidence type="ECO:0000256" key="1">
    <source>
        <dbReference type="ARBA" id="ARBA00002634"/>
    </source>
</evidence>
<keyword evidence="10 15" id="KW-0949">S-adenosyl-L-methionine</keyword>
<dbReference type="HAMAP" id="MF_00605">
    <property type="entry name" value="TrmD"/>
    <property type="match status" value="1"/>
</dbReference>
<dbReference type="Pfam" id="PF01746">
    <property type="entry name" value="tRNA_m1G_MT"/>
    <property type="match status" value="1"/>
</dbReference>
<evidence type="ECO:0000256" key="18">
    <source>
        <dbReference type="SAM" id="MobiDB-lite"/>
    </source>
</evidence>
<comment type="function">
    <text evidence="1 15 17">Specifically methylates guanosine-37 in various tRNAs.</text>
</comment>
<feature type="domain" description="tRNA methyltransferase TRMD/TRM10-type" evidence="19">
    <location>
        <begin position="1"/>
        <end position="225"/>
    </location>
</feature>
<keyword evidence="8 15" id="KW-0489">Methyltransferase</keyword>
<evidence type="ECO:0000256" key="10">
    <source>
        <dbReference type="ARBA" id="ARBA00022691"/>
    </source>
</evidence>
<name>A0A7W9SNI2_ARMRO</name>
<dbReference type="Gene3D" id="1.10.1270.20">
    <property type="entry name" value="tRNA(m1g37)methyltransferase, domain 2"/>
    <property type="match status" value="1"/>
</dbReference>
<organism evidence="20 21">
    <name type="scientific">Armatimonas rosea</name>
    <dbReference type="NCBI Taxonomy" id="685828"/>
    <lineage>
        <taxon>Bacteria</taxon>
        <taxon>Bacillati</taxon>
        <taxon>Armatimonadota</taxon>
        <taxon>Armatimonadia</taxon>
        <taxon>Armatimonadales</taxon>
        <taxon>Armatimonadaceae</taxon>
        <taxon>Armatimonas</taxon>
    </lineage>
</organism>
<dbReference type="EMBL" id="JACHGW010000001">
    <property type="protein sequence ID" value="MBB6049093.1"/>
    <property type="molecule type" value="Genomic_DNA"/>
</dbReference>
<evidence type="ECO:0000256" key="2">
    <source>
        <dbReference type="ARBA" id="ARBA00004496"/>
    </source>
</evidence>
<keyword evidence="9 15" id="KW-0808">Transferase</keyword>
<evidence type="ECO:0000256" key="14">
    <source>
        <dbReference type="ARBA" id="ARBA00047783"/>
    </source>
</evidence>
<dbReference type="CDD" id="cd18080">
    <property type="entry name" value="TrmD-like"/>
    <property type="match status" value="1"/>
</dbReference>
<evidence type="ECO:0000256" key="8">
    <source>
        <dbReference type="ARBA" id="ARBA00022603"/>
    </source>
</evidence>
<dbReference type="Proteomes" id="UP000520814">
    <property type="component" value="Unassembled WGS sequence"/>
</dbReference>
<dbReference type="NCBIfam" id="TIGR00088">
    <property type="entry name" value="trmD"/>
    <property type="match status" value="1"/>
</dbReference>
<dbReference type="PIRSF" id="PIRSF000386">
    <property type="entry name" value="tRNA_mtase"/>
    <property type="match status" value="1"/>
</dbReference>
<dbReference type="RefSeq" id="WP_184192712.1">
    <property type="nucleotide sequence ID" value="NZ_JACHGW010000001.1"/>
</dbReference>
<dbReference type="FunFam" id="1.10.1270.20:FF:000001">
    <property type="entry name" value="tRNA (guanine-N(1)-)-methyltransferase"/>
    <property type="match status" value="1"/>
</dbReference>
<dbReference type="Gene3D" id="3.40.1280.10">
    <property type="match status" value="1"/>
</dbReference>
<keyword evidence="7 15" id="KW-0963">Cytoplasm</keyword>
<gene>
    <name evidence="15" type="primary">trmD</name>
    <name evidence="20" type="ORF">HNQ39_000855</name>
</gene>
<feature type="compositionally biased region" description="Low complexity" evidence="18">
    <location>
        <begin position="237"/>
        <end position="260"/>
    </location>
</feature>
<evidence type="ECO:0000256" key="9">
    <source>
        <dbReference type="ARBA" id="ARBA00022679"/>
    </source>
</evidence>
<dbReference type="InterPro" id="IPR016009">
    <property type="entry name" value="tRNA_MeTrfase_TRMD/TRM10"/>
</dbReference>
<evidence type="ECO:0000256" key="6">
    <source>
        <dbReference type="ARBA" id="ARBA00014679"/>
    </source>
</evidence>
<dbReference type="AlphaFoldDB" id="A0A7W9SNI2"/>
<dbReference type="InterPro" id="IPR023148">
    <property type="entry name" value="tRNA_m1G_MeTrfase_C_sf"/>
</dbReference>
<dbReference type="InterPro" id="IPR002649">
    <property type="entry name" value="tRNA_m1G_MeTrfase_TrmD"/>
</dbReference>
<dbReference type="InterPro" id="IPR029026">
    <property type="entry name" value="tRNA_m1G_MTases_N"/>
</dbReference>
<dbReference type="PANTHER" id="PTHR46417">
    <property type="entry name" value="TRNA (GUANINE-N(1)-)-METHYLTRANSFERASE"/>
    <property type="match status" value="1"/>
</dbReference>
<dbReference type="GO" id="GO:0052906">
    <property type="term" value="F:tRNA (guanine(37)-N1)-methyltransferase activity"/>
    <property type="evidence" value="ECO:0007669"/>
    <property type="project" value="UniProtKB-UniRule"/>
</dbReference>
<comment type="subunit">
    <text evidence="4 15 17">Homodimer.</text>
</comment>
<evidence type="ECO:0000256" key="11">
    <source>
        <dbReference type="ARBA" id="ARBA00022694"/>
    </source>
</evidence>
<feature type="binding site" evidence="15 16">
    <location>
        <position position="112"/>
    </location>
    <ligand>
        <name>S-adenosyl-L-methionine</name>
        <dbReference type="ChEBI" id="CHEBI:59789"/>
    </ligand>
</feature>
<comment type="subcellular location">
    <subcellularLocation>
        <location evidence="2 15 17">Cytoplasm</location>
    </subcellularLocation>
</comment>
<dbReference type="SUPFAM" id="SSF75217">
    <property type="entry name" value="alpha/beta knot"/>
    <property type="match status" value="1"/>
</dbReference>
<reference evidence="20 21" key="1">
    <citation type="submission" date="2020-08" db="EMBL/GenBank/DDBJ databases">
        <title>Genomic Encyclopedia of Type Strains, Phase IV (KMG-IV): sequencing the most valuable type-strain genomes for metagenomic binning, comparative biology and taxonomic classification.</title>
        <authorList>
            <person name="Goeker M."/>
        </authorList>
    </citation>
    <scope>NUCLEOTIDE SEQUENCE [LARGE SCALE GENOMIC DNA]</scope>
    <source>
        <strain evidence="20 21">DSM 23562</strain>
    </source>
</reference>
<dbReference type="EC" id="2.1.1.228" evidence="5 15"/>
<dbReference type="GO" id="GO:0005829">
    <property type="term" value="C:cytosol"/>
    <property type="evidence" value="ECO:0007669"/>
    <property type="project" value="TreeGrafter"/>
</dbReference>
<evidence type="ECO:0000256" key="15">
    <source>
        <dbReference type="HAMAP-Rule" id="MF_00605"/>
    </source>
</evidence>
<accession>A0A7W9SNI2</accession>
<feature type="binding site" evidence="15 16">
    <location>
        <begin position="132"/>
        <end position="137"/>
    </location>
    <ligand>
        <name>S-adenosyl-L-methionine</name>
        <dbReference type="ChEBI" id="CHEBI:59789"/>
    </ligand>
</feature>
<keyword evidence="11 15" id="KW-0819">tRNA processing</keyword>
<evidence type="ECO:0000256" key="3">
    <source>
        <dbReference type="ARBA" id="ARBA00007630"/>
    </source>
</evidence>
<evidence type="ECO:0000313" key="20">
    <source>
        <dbReference type="EMBL" id="MBB6049093.1"/>
    </source>
</evidence>
<dbReference type="NCBIfam" id="NF000648">
    <property type="entry name" value="PRK00026.1"/>
    <property type="match status" value="1"/>
</dbReference>